<comment type="caution">
    <text evidence="2">The sequence shown here is derived from an EMBL/GenBank/DDBJ whole genome shotgun (WGS) entry which is preliminary data.</text>
</comment>
<evidence type="ECO:0008006" key="4">
    <source>
        <dbReference type="Google" id="ProtNLM"/>
    </source>
</evidence>
<evidence type="ECO:0000313" key="3">
    <source>
        <dbReference type="Proteomes" id="UP001221142"/>
    </source>
</evidence>
<dbReference type="AlphaFoldDB" id="A0AAD7B1S4"/>
<keyword evidence="1" id="KW-0732">Signal</keyword>
<evidence type="ECO:0000313" key="2">
    <source>
        <dbReference type="EMBL" id="KAJ7608149.1"/>
    </source>
</evidence>
<feature type="chain" id="PRO_5042247079" description="Beta-cyclopiazonate dehydrogenase" evidence="1">
    <location>
        <begin position="19"/>
        <end position="474"/>
    </location>
</feature>
<dbReference type="InterPro" id="IPR050464">
    <property type="entry name" value="Zeta_carotene_desat/Oxidored"/>
</dbReference>
<gene>
    <name evidence="2" type="ORF">FB45DRAFT_1067547</name>
</gene>
<dbReference type="Gene3D" id="3.50.50.60">
    <property type="entry name" value="FAD/NAD(P)-binding domain"/>
    <property type="match status" value="1"/>
</dbReference>
<evidence type="ECO:0000256" key="1">
    <source>
        <dbReference type="SAM" id="SignalP"/>
    </source>
</evidence>
<protein>
    <recommendedName>
        <fullName evidence="4">Beta-cyclopiazonate dehydrogenase</fullName>
    </recommendedName>
</protein>
<proteinExistence type="predicted"/>
<reference evidence="2" key="1">
    <citation type="submission" date="2023-03" db="EMBL/GenBank/DDBJ databases">
        <title>Massive genome expansion in bonnet fungi (Mycena s.s.) driven by repeated elements and novel gene families across ecological guilds.</title>
        <authorList>
            <consortium name="Lawrence Berkeley National Laboratory"/>
            <person name="Harder C.B."/>
            <person name="Miyauchi S."/>
            <person name="Viragh M."/>
            <person name="Kuo A."/>
            <person name="Thoen E."/>
            <person name="Andreopoulos B."/>
            <person name="Lu D."/>
            <person name="Skrede I."/>
            <person name="Drula E."/>
            <person name="Henrissat B."/>
            <person name="Morin E."/>
            <person name="Kohler A."/>
            <person name="Barry K."/>
            <person name="LaButti K."/>
            <person name="Morin E."/>
            <person name="Salamov A."/>
            <person name="Lipzen A."/>
            <person name="Mereny Z."/>
            <person name="Hegedus B."/>
            <person name="Baldrian P."/>
            <person name="Stursova M."/>
            <person name="Weitz H."/>
            <person name="Taylor A."/>
            <person name="Grigoriev I.V."/>
            <person name="Nagy L.G."/>
            <person name="Martin F."/>
            <person name="Kauserud H."/>
        </authorList>
    </citation>
    <scope>NUCLEOTIDE SEQUENCE</scope>
    <source>
        <strain evidence="2">9284</strain>
    </source>
</reference>
<name>A0AAD7B1S4_9AGAR</name>
<accession>A0AAD7B1S4</accession>
<dbReference type="Gene3D" id="3.30.70.1990">
    <property type="match status" value="1"/>
</dbReference>
<dbReference type="InterPro" id="IPR036188">
    <property type="entry name" value="FAD/NAD-bd_sf"/>
</dbReference>
<dbReference type="EMBL" id="JARKIF010000046">
    <property type="protein sequence ID" value="KAJ7608149.1"/>
    <property type="molecule type" value="Genomic_DNA"/>
</dbReference>
<dbReference type="Pfam" id="PF13450">
    <property type="entry name" value="NAD_binding_8"/>
    <property type="match status" value="1"/>
</dbReference>
<dbReference type="PANTHER" id="PTHR42923">
    <property type="entry name" value="PROTOPORPHYRINOGEN OXIDASE"/>
    <property type="match status" value="1"/>
</dbReference>
<feature type="signal peptide" evidence="1">
    <location>
        <begin position="1"/>
        <end position="18"/>
    </location>
</feature>
<keyword evidence="3" id="KW-1185">Reference proteome</keyword>
<dbReference type="SUPFAM" id="SSF51905">
    <property type="entry name" value="FAD/NAD(P)-binding domain"/>
    <property type="match status" value="1"/>
</dbReference>
<dbReference type="GO" id="GO:0016491">
    <property type="term" value="F:oxidoreductase activity"/>
    <property type="evidence" value="ECO:0007669"/>
    <property type="project" value="TreeGrafter"/>
</dbReference>
<dbReference type="Proteomes" id="UP001221142">
    <property type="component" value="Unassembled WGS sequence"/>
</dbReference>
<sequence>MPSLLPLFIFLLPYLVHALPEHYTTTSRDVVVIGGGASGTYAAVNLKARGNTVAIVEQQGRLGGHVETYRDPATGETINVGVMAYYNNTVNNAYFSLLGVPMALSAPFNIPSTYRDFNTGKPVPGYEPAAFPPAAEVYMAYISKTYPYLSVSHENLTYPIPDELLEPFTVFVARHNFTDMLCIFDQTVQNIGNPWQLPTYHAIHALDSKFLTAYFNGLINALSGDNQDIYNAAARFLRQENVFLDAKVTAMDRSGRCFGAAAPSPVCVLVLSTPTGASTLIKARKLLVATPPTLHSLAPAALDLDAHERSLFSHFHGFPYWAFVLDTPHLNASVPRYINTGAHTPYNLPSLPGVFSIESHTMGNKTKYVGWFGAVEASGWTRDRVQDTVASQVARIGGGNTRDVIFELIKEHTPFRLHVSPKAVANGFYRDLYALQGRQNTFWTGAAWAEQDSSLIWMWSEESLLPKMEAALAS</sequence>
<dbReference type="PANTHER" id="PTHR42923:SF26">
    <property type="entry name" value="FMN REDUCTASE LOT6, PUTATIVE (AFU_ORTHOLOGUE AFUA_7G06600)-RELATED"/>
    <property type="match status" value="1"/>
</dbReference>
<organism evidence="2 3">
    <name type="scientific">Roridomyces roridus</name>
    <dbReference type="NCBI Taxonomy" id="1738132"/>
    <lineage>
        <taxon>Eukaryota</taxon>
        <taxon>Fungi</taxon>
        <taxon>Dikarya</taxon>
        <taxon>Basidiomycota</taxon>
        <taxon>Agaricomycotina</taxon>
        <taxon>Agaricomycetes</taxon>
        <taxon>Agaricomycetidae</taxon>
        <taxon>Agaricales</taxon>
        <taxon>Marasmiineae</taxon>
        <taxon>Mycenaceae</taxon>
        <taxon>Roridomyces</taxon>
    </lineage>
</organism>
<dbReference type="Gene3D" id="1.10.405.20">
    <property type="match status" value="1"/>
</dbReference>